<gene>
    <name evidence="15" type="primary">LOC109485854</name>
</gene>
<keyword evidence="7" id="KW-0931">ER-Golgi transport</keyword>
<dbReference type="GO" id="GO:0030008">
    <property type="term" value="C:TRAPP complex"/>
    <property type="evidence" value="ECO:0007669"/>
    <property type="project" value="TreeGrafter"/>
</dbReference>
<dbReference type="GeneID" id="109485854"/>
<evidence type="ECO:0000313" key="15">
    <source>
        <dbReference type="RefSeq" id="XP_019645085.1"/>
    </source>
</evidence>
<dbReference type="FunFam" id="1.25.40.10:FF:000170">
    <property type="entry name" value="Trafficking protein particle complex subunit 12"/>
    <property type="match status" value="1"/>
</dbReference>
<feature type="compositionally biased region" description="Low complexity" evidence="13">
    <location>
        <begin position="1300"/>
        <end position="1311"/>
    </location>
</feature>
<evidence type="ECO:0000256" key="12">
    <source>
        <dbReference type="ARBA" id="ARBA00081147"/>
    </source>
</evidence>
<feature type="compositionally biased region" description="Basic and acidic residues" evidence="13">
    <location>
        <begin position="118"/>
        <end position="133"/>
    </location>
</feature>
<feature type="compositionally biased region" description="Polar residues" evidence="13">
    <location>
        <begin position="1"/>
        <end position="13"/>
    </location>
</feature>
<comment type="function">
    <text evidence="9">Component of the TRAPP complex, which is involved in endoplasmic reticulum to Golgi apparatus trafficking at a very early stage. Also plays a role in chromosome congression, kinetochore assembly and stability and controls the recruitment of CENPE to the kinetochores.</text>
</comment>
<feature type="compositionally biased region" description="Low complexity" evidence="13">
    <location>
        <begin position="768"/>
        <end position="781"/>
    </location>
</feature>
<dbReference type="Pfam" id="PF14559">
    <property type="entry name" value="TPR_19"/>
    <property type="match status" value="1"/>
</dbReference>
<feature type="compositionally biased region" description="Polar residues" evidence="13">
    <location>
        <begin position="95"/>
        <end position="117"/>
    </location>
</feature>
<evidence type="ECO:0000313" key="14">
    <source>
        <dbReference type="Proteomes" id="UP000515135"/>
    </source>
</evidence>
<feature type="compositionally biased region" description="Polar residues" evidence="13">
    <location>
        <begin position="726"/>
        <end position="736"/>
    </location>
</feature>
<evidence type="ECO:0000256" key="7">
    <source>
        <dbReference type="ARBA" id="ARBA00022892"/>
    </source>
</evidence>
<dbReference type="KEGG" id="bbel:109485854"/>
<name>A0A6P4ZV64_BRABE</name>
<dbReference type="SUPFAM" id="SSF48452">
    <property type="entry name" value="TPR-like"/>
    <property type="match status" value="1"/>
</dbReference>
<feature type="region of interest" description="Disordered" evidence="13">
    <location>
        <begin position="363"/>
        <end position="506"/>
    </location>
</feature>
<feature type="compositionally biased region" description="Polar residues" evidence="13">
    <location>
        <begin position="447"/>
        <end position="458"/>
    </location>
</feature>
<feature type="compositionally biased region" description="Basic and acidic residues" evidence="13">
    <location>
        <begin position="68"/>
        <end position="87"/>
    </location>
</feature>
<dbReference type="RefSeq" id="XP_019645085.1">
    <property type="nucleotide sequence ID" value="XM_019789526.1"/>
</dbReference>
<accession>A0A6P4ZV64</accession>
<evidence type="ECO:0000256" key="10">
    <source>
        <dbReference type="ARBA" id="ARBA00066258"/>
    </source>
</evidence>
<dbReference type="PANTHER" id="PTHR21581:SF6">
    <property type="entry name" value="TRAFFICKING PROTEIN PARTICLE COMPLEX SUBUNIT 12"/>
    <property type="match status" value="1"/>
</dbReference>
<evidence type="ECO:0000256" key="2">
    <source>
        <dbReference type="ARBA" id="ARBA00004399"/>
    </source>
</evidence>
<evidence type="ECO:0000256" key="1">
    <source>
        <dbReference type="ARBA" id="ARBA00004123"/>
    </source>
</evidence>
<dbReference type="GO" id="GO:0005794">
    <property type="term" value="C:Golgi apparatus"/>
    <property type="evidence" value="ECO:0007669"/>
    <property type="project" value="TreeGrafter"/>
</dbReference>
<feature type="compositionally biased region" description="Polar residues" evidence="13">
    <location>
        <begin position="57"/>
        <end position="67"/>
    </location>
</feature>
<feature type="compositionally biased region" description="Polar residues" evidence="13">
    <location>
        <begin position="692"/>
        <end position="718"/>
    </location>
</feature>
<protein>
    <recommendedName>
        <fullName evidence="11">Trafficking protein particle complex subunit 12</fullName>
    </recommendedName>
    <alternativeName>
        <fullName evidence="12">Tetratricopeptide repeat protein 15</fullName>
    </alternativeName>
</protein>
<evidence type="ECO:0000256" key="11">
    <source>
        <dbReference type="ARBA" id="ARBA00074587"/>
    </source>
</evidence>
<evidence type="ECO:0000256" key="6">
    <source>
        <dbReference type="ARBA" id="ARBA00022803"/>
    </source>
</evidence>
<feature type="region of interest" description="Disordered" evidence="13">
    <location>
        <begin position="1329"/>
        <end position="1353"/>
    </location>
</feature>
<comment type="subcellular location">
    <subcellularLocation>
        <location evidence="2">Endoplasmic reticulum-Golgi intermediate compartment</location>
    </subcellularLocation>
    <subcellularLocation>
        <location evidence="1">Nucleus</location>
    </subcellularLocation>
</comment>
<reference evidence="15" key="1">
    <citation type="submission" date="2025-08" db="UniProtKB">
        <authorList>
            <consortium name="RefSeq"/>
        </authorList>
    </citation>
    <scope>IDENTIFICATION</scope>
    <source>
        <tissue evidence="15">Gonad</tissue>
    </source>
</reference>
<feature type="region of interest" description="Disordered" evidence="13">
    <location>
        <begin position="589"/>
        <end position="644"/>
    </location>
</feature>
<dbReference type="GO" id="GO:0016192">
    <property type="term" value="P:vesicle-mediated transport"/>
    <property type="evidence" value="ECO:0007669"/>
    <property type="project" value="UniProtKB-KW"/>
</dbReference>
<keyword evidence="8" id="KW-0539">Nucleus</keyword>
<feature type="region of interest" description="Disordered" evidence="13">
    <location>
        <begin position="1287"/>
        <end position="1311"/>
    </location>
</feature>
<dbReference type="InterPro" id="IPR019734">
    <property type="entry name" value="TPR_rpt"/>
</dbReference>
<feature type="compositionally biased region" description="Polar residues" evidence="13">
    <location>
        <begin position="24"/>
        <end position="50"/>
    </location>
</feature>
<dbReference type="Proteomes" id="UP000515135">
    <property type="component" value="Unplaced"/>
</dbReference>
<feature type="compositionally biased region" description="Acidic residues" evidence="13">
    <location>
        <begin position="468"/>
        <end position="484"/>
    </location>
</feature>
<feature type="region of interest" description="Disordered" evidence="13">
    <location>
        <begin position="1"/>
        <end position="181"/>
    </location>
</feature>
<feature type="compositionally biased region" description="Basic and acidic residues" evidence="13">
    <location>
        <begin position="737"/>
        <end position="756"/>
    </location>
</feature>
<evidence type="ECO:0000256" key="5">
    <source>
        <dbReference type="ARBA" id="ARBA00022737"/>
    </source>
</evidence>
<evidence type="ECO:0000256" key="9">
    <source>
        <dbReference type="ARBA" id="ARBA00058339"/>
    </source>
</evidence>
<keyword evidence="5" id="KW-0677">Repeat</keyword>
<keyword evidence="14" id="KW-1185">Reference proteome</keyword>
<dbReference type="SMART" id="SM00028">
    <property type="entry name" value="TPR"/>
    <property type="match status" value="3"/>
</dbReference>
<dbReference type="GO" id="GO:0005634">
    <property type="term" value="C:nucleus"/>
    <property type="evidence" value="ECO:0007669"/>
    <property type="project" value="UniProtKB-SubCell"/>
</dbReference>
<keyword evidence="6" id="KW-0802">TPR repeat</keyword>
<keyword evidence="4" id="KW-0597">Phosphoprotein</keyword>
<proteinExistence type="predicted"/>
<feature type="region of interest" description="Disordered" evidence="13">
    <location>
        <begin position="831"/>
        <end position="853"/>
    </location>
</feature>
<keyword evidence="3" id="KW-0813">Transport</keyword>
<dbReference type="PANTHER" id="PTHR21581">
    <property type="entry name" value="D-ALANYL-D-ALANINE CARBOXYPEPTIDASE"/>
    <property type="match status" value="1"/>
</dbReference>
<organism evidence="14 15">
    <name type="scientific">Branchiostoma belcheri</name>
    <name type="common">Amphioxus</name>
    <dbReference type="NCBI Taxonomy" id="7741"/>
    <lineage>
        <taxon>Eukaryota</taxon>
        <taxon>Metazoa</taxon>
        <taxon>Chordata</taxon>
        <taxon>Cephalochordata</taxon>
        <taxon>Leptocardii</taxon>
        <taxon>Amphioxiformes</taxon>
        <taxon>Branchiostomatidae</taxon>
        <taxon>Branchiostoma</taxon>
    </lineage>
</organism>
<evidence type="ECO:0000256" key="8">
    <source>
        <dbReference type="ARBA" id="ARBA00023242"/>
    </source>
</evidence>
<evidence type="ECO:0000256" key="3">
    <source>
        <dbReference type="ARBA" id="ARBA00022448"/>
    </source>
</evidence>
<feature type="region of interest" description="Disordered" evidence="13">
    <location>
        <begin position="675"/>
        <end position="781"/>
    </location>
</feature>
<dbReference type="Gene3D" id="1.25.40.10">
    <property type="entry name" value="Tetratricopeptide repeat domain"/>
    <property type="match status" value="1"/>
</dbReference>
<dbReference type="InterPro" id="IPR011990">
    <property type="entry name" value="TPR-like_helical_dom_sf"/>
</dbReference>
<evidence type="ECO:0000256" key="4">
    <source>
        <dbReference type="ARBA" id="ARBA00022553"/>
    </source>
</evidence>
<dbReference type="GO" id="GO:0005793">
    <property type="term" value="C:endoplasmic reticulum-Golgi intermediate compartment"/>
    <property type="evidence" value="ECO:0007669"/>
    <property type="project" value="UniProtKB-SubCell"/>
</dbReference>
<feature type="compositionally biased region" description="Polar residues" evidence="13">
    <location>
        <begin position="487"/>
        <end position="497"/>
    </location>
</feature>
<sequence>MAPSVSSFFQDTPVTGKDAEGSSFFDTLSSQPAEKSGLEQTDGSCVSVQTSKEEKASQQALHSTPRQMSHDALLHEIDQELQKEGKAAPKPQPPSNEDTIVTQVSTTEVSQNVSNLQDVKEEVKDSSTPEKARAMSVETAQEAFESEGAANQKAAVGTTHGLFQSPPQGGPFGGSSEGAFPGEEDPFTAVINMSEMDRRHDAWIPSERTRKTLVAIATSPPGTVMLEKDQLTMPGIMVDESQGDPIQDLMKKSLGEQEASKRQSLSVDSVSHNEQGLKHLIVTGNLRAAVDMTGRLLAQSGQGMGMAGQLSRHTPHSLQLWFTRIALLVRLRMFSTAEAELEAFSGLDQPDLYYEFYPDTYKGRRGRTTMDQDNKTSSSLELPASLDPNESIDLGNGSPDADTPVQEETGVLQTPSSEFGTPELDTPSSADGTGQGVKDSLERKSVTSDTEVASTGQMSDIPGNLEEVAIDFDSPPDTEGDGLDELQPSSSVETFPSPTDVDNRMAPTPEVEVAGDVDLTSLNQLEVTESNPDQFDQVMASFDQKKLDPLGLQQPPFDMGLPVKPSEPALFKSVQSGVDLAKFDIQQALSEEQTGGQEVRGQEEDSTYDGIEIPSKHSHGGKGDGATPPATYDNEGFLLQEVGSPREETQVVIHVFNEQQGDTKKDSAMAPSVSSFFQDTPVTGKDAEGSSFFDTLSSQPAEKSGLEQTDGSCVSVQTSKEEKKASQQALHTTPRQMSHDALLHEIDQELQKEGKAAPKPQTSSAEDTVVTQVSTTEVSQNVSNLQDVKEEVQDSSTPDKARAMSVETAQEAFESEGAANQKAAVGTTHGLFQSASQGGPFGGSSEGAFPGEEDPFTAVINMSEMDRRHDAWIPSERTRKTLVAIATSPPGTVMLEKDQLTMPGIMVDESQGDPIQDLMKKSLGEQEASKRQSLSVDSVSHNEQGLKHLIVTGNLRAAVDMTGRLLAQSGQGMGMAGQLSRHTPHSLQLWFTRIALLVRLRMFSTAEAELEAFSGLDQPDLYYEFYPDTYKGRRGTMVPFHFRVLHAELPQYLGKPHEALDRLYHLLGTCNQIVTNLEKGVAEDGSMLVLSPENRTASSELWKSREVRVQFSITNCAVVLKDFNLAYETMDTILSREVGDTPQILSAMGRIKLQLGDVKGAQQCFEKAEPLLEGEADGEAVKITNKAFLALGQGSFAESCQLFEQVYKLQPDNGVAINNTAVCQLYLGNLKEALKMLESVVQEDPNRFLQEGLLFNLCTMYELESSRALAKKHTMLDLTRLSHSSLYSDEGSVQRDASQPPSAGAAPEAVGPPERVRLEVAPDVAQVPGAPGRLALRGGSGEQGGEDTARPVPIHSPHALKVIAADRALRTQQHNVASIV</sequence>
<evidence type="ECO:0000256" key="13">
    <source>
        <dbReference type="SAM" id="MobiDB-lite"/>
    </source>
</evidence>
<dbReference type="OrthoDB" id="428342at2759"/>
<comment type="subunit">
    <text evidence="10">Component of the multisubunit TRAPP (transport protein particle) complex, which includes at least TRAPPC2, TRAPPC2L, TRAPPC3, TRAPPC3L, TRAPPC4, TRAPPC5, TRAPPC8, TRAPPC9, TRAPPC10, TRAPPC11 and TRAPPC12. Interacts with CENPE.</text>
</comment>